<name>A0A1M5X3A8_9BRAD</name>
<dbReference type="InterPro" id="IPR019887">
    <property type="entry name" value="Tscrpt_reg_AsnC/Lrp_C"/>
</dbReference>
<accession>A0A1M5X3A8</accession>
<dbReference type="PANTHER" id="PTHR30154:SF34">
    <property type="entry name" value="TRANSCRIPTIONAL REGULATOR AZLB"/>
    <property type="match status" value="1"/>
</dbReference>
<dbReference type="AlphaFoldDB" id="A0A1M5X3A8"/>
<dbReference type="EMBL" id="LT670817">
    <property type="protein sequence ID" value="SHH94271.1"/>
    <property type="molecule type" value="Genomic_DNA"/>
</dbReference>
<proteinExistence type="predicted"/>
<dbReference type="GO" id="GO:0043200">
    <property type="term" value="P:response to amino acid"/>
    <property type="evidence" value="ECO:0007669"/>
    <property type="project" value="TreeGrafter"/>
</dbReference>
<dbReference type="InterPro" id="IPR011008">
    <property type="entry name" value="Dimeric_a/b-barrel"/>
</dbReference>
<dbReference type="SUPFAM" id="SSF54909">
    <property type="entry name" value="Dimeric alpha+beta barrel"/>
    <property type="match status" value="1"/>
</dbReference>
<evidence type="ECO:0000256" key="3">
    <source>
        <dbReference type="ARBA" id="ARBA00023163"/>
    </source>
</evidence>
<reference evidence="5 6" key="1">
    <citation type="submission" date="2016-11" db="EMBL/GenBank/DDBJ databases">
        <authorList>
            <person name="Jaros S."/>
            <person name="Januszkiewicz K."/>
            <person name="Wedrychowicz H."/>
        </authorList>
    </citation>
    <scope>NUCLEOTIDE SEQUENCE [LARGE SCALE GENOMIC DNA]</scope>
    <source>
        <strain evidence="5 6">GAS138</strain>
    </source>
</reference>
<dbReference type="InterPro" id="IPR000485">
    <property type="entry name" value="AsnC-type_HTH_dom"/>
</dbReference>
<dbReference type="InterPro" id="IPR011991">
    <property type="entry name" value="ArsR-like_HTH"/>
</dbReference>
<dbReference type="PRINTS" id="PR00033">
    <property type="entry name" value="HTHASNC"/>
</dbReference>
<dbReference type="PROSITE" id="PS50956">
    <property type="entry name" value="HTH_ASNC_2"/>
    <property type="match status" value="1"/>
</dbReference>
<dbReference type="CDD" id="cd00090">
    <property type="entry name" value="HTH_ARSR"/>
    <property type="match status" value="1"/>
</dbReference>
<evidence type="ECO:0000256" key="1">
    <source>
        <dbReference type="ARBA" id="ARBA00023015"/>
    </source>
</evidence>
<dbReference type="GO" id="GO:0005829">
    <property type="term" value="C:cytosol"/>
    <property type="evidence" value="ECO:0007669"/>
    <property type="project" value="TreeGrafter"/>
</dbReference>
<dbReference type="Pfam" id="PF13412">
    <property type="entry name" value="HTH_24"/>
    <property type="match status" value="1"/>
</dbReference>
<dbReference type="InterPro" id="IPR036388">
    <property type="entry name" value="WH-like_DNA-bd_sf"/>
</dbReference>
<protein>
    <submittedName>
        <fullName evidence="5">Transcriptional regulator, AsnC family</fullName>
    </submittedName>
</protein>
<dbReference type="PANTHER" id="PTHR30154">
    <property type="entry name" value="LEUCINE-RESPONSIVE REGULATORY PROTEIN"/>
    <property type="match status" value="1"/>
</dbReference>
<dbReference type="SUPFAM" id="SSF46785">
    <property type="entry name" value="Winged helix' DNA-binding domain"/>
    <property type="match status" value="1"/>
</dbReference>
<sequence>MTTLDAIDLRILTVMQSQGNLSNLKIAEYVGLSPSPCLQRVNRLRKAGYIRGVTAILNIAKIFPSIVVFAKINLAEQTVRQFTIFETAIQNIPEVLECSLMSGEFNYFLKVIARDLEHFNELTQTMMEMGIGIKSFSFFVEIRNVKRTPVVPIDSLYQGK</sequence>
<keyword evidence="2" id="KW-0238">DNA-binding</keyword>
<evidence type="ECO:0000313" key="6">
    <source>
        <dbReference type="Proteomes" id="UP000189796"/>
    </source>
</evidence>
<evidence type="ECO:0000256" key="2">
    <source>
        <dbReference type="ARBA" id="ARBA00023125"/>
    </source>
</evidence>
<gene>
    <name evidence="5" type="ORF">SAMN05443248_6983</name>
</gene>
<feature type="domain" description="HTH asnC-type" evidence="4">
    <location>
        <begin position="4"/>
        <end position="75"/>
    </location>
</feature>
<dbReference type="Pfam" id="PF01037">
    <property type="entry name" value="AsnC_trans_reg"/>
    <property type="match status" value="1"/>
</dbReference>
<dbReference type="Proteomes" id="UP000189796">
    <property type="component" value="Chromosome I"/>
</dbReference>
<dbReference type="InterPro" id="IPR019888">
    <property type="entry name" value="Tscrpt_reg_AsnC-like"/>
</dbReference>
<dbReference type="InterPro" id="IPR036390">
    <property type="entry name" value="WH_DNA-bd_sf"/>
</dbReference>
<evidence type="ECO:0000259" key="4">
    <source>
        <dbReference type="PROSITE" id="PS50956"/>
    </source>
</evidence>
<keyword evidence="1" id="KW-0805">Transcription regulation</keyword>
<evidence type="ECO:0000313" key="5">
    <source>
        <dbReference type="EMBL" id="SHH94271.1"/>
    </source>
</evidence>
<dbReference type="GO" id="GO:0043565">
    <property type="term" value="F:sequence-specific DNA binding"/>
    <property type="evidence" value="ECO:0007669"/>
    <property type="project" value="InterPro"/>
</dbReference>
<dbReference type="GO" id="GO:0006355">
    <property type="term" value="P:regulation of DNA-templated transcription"/>
    <property type="evidence" value="ECO:0007669"/>
    <property type="project" value="UniProtKB-ARBA"/>
</dbReference>
<organism evidence="5 6">
    <name type="scientific">Bradyrhizobium erythrophlei</name>
    <dbReference type="NCBI Taxonomy" id="1437360"/>
    <lineage>
        <taxon>Bacteria</taxon>
        <taxon>Pseudomonadati</taxon>
        <taxon>Pseudomonadota</taxon>
        <taxon>Alphaproteobacteria</taxon>
        <taxon>Hyphomicrobiales</taxon>
        <taxon>Nitrobacteraceae</taxon>
        <taxon>Bradyrhizobium</taxon>
    </lineage>
</organism>
<keyword evidence="3" id="KW-0804">Transcription</keyword>
<dbReference type="Gene3D" id="3.30.70.920">
    <property type="match status" value="1"/>
</dbReference>
<dbReference type="Gene3D" id="1.10.10.10">
    <property type="entry name" value="Winged helix-like DNA-binding domain superfamily/Winged helix DNA-binding domain"/>
    <property type="match status" value="1"/>
</dbReference>
<dbReference type="SMART" id="SM00344">
    <property type="entry name" value="HTH_ASNC"/>
    <property type="match status" value="1"/>
</dbReference>